<proteinExistence type="predicted"/>
<dbReference type="InterPro" id="IPR000150">
    <property type="entry name" value="Cof"/>
</dbReference>
<dbReference type="Gene3D" id="3.30.1240.10">
    <property type="match status" value="1"/>
</dbReference>
<dbReference type="Gene3D" id="3.40.50.1000">
    <property type="entry name" value="HAD superfamily/HAD-like"/>
    <property type="match status" value="1"/>
</dbReference>
<accession>A0A916Q4L6</accession>
<dbReference type="AlphaFoldDB" id="A0A916Q4L6"/>
<evidence type="ECO:0000313" key="1">
    <source>
        <dbReference type="EMBL" id="GFO84212.1"/>
    </source>
</evidence>
<dbReference type="SUPFAM" id="SSF56784">
    <property type="entry name" value="HAD-like"/>
    <property type="match status" value="1"/>
</dbReference>
<dbReference type="GO" id="GO:0016791">
    <property type="term" value="F:phosphatase activity"/>
    <property type="evidence" value="ECO:0007669"/>
    <property type="project" value="UniProtKB-ARBA"/>
</dbReference>
<dbReference type="PANTHER" id="PTHR10000">
    <property type="entry name" value="PHOSPHOSERINE PHOSPHATASE"/>
    <property type="match status" value="1"/>
</dbReference>
<dbReference type="SFLD" id="SFLDS00003">
    <property type="entry name" value="Haloacid_Dehalogenase"/>
    <property type="match status" value="1"/>
</dbReference>
<dbReference type="PROSITE" id="PS01228">
    <property type="entry name" value="COF_1"/>
    <property type="match status" value="1"/>
</dbReference>
<dbReference type="GO" id="GO:0000287">
    <property type="term" value="F:magnesium ion binding"/>
    <property type="evidence" value="ECO:0007669"/>
    <property type="project" value="TreeGrafter"/>
</dbReference>
<dbReference type="Pfam" id="PF08282">
    <property type="entry name" value="Hydrolase_3"/>
    <property type="match status" value="1"/>
</dbReference>
<dbReference type="SFLD" id="SFLDG01144">
    <property type="entry name" value="C2.B.4:_PGP_Like"/>
    <property type="match status" value="1"/>
</dbReference>
<dbReference type="NCBIfam" id="TIGR01484">
    <property type="entry name" value="HAD-SF-IIB"/>
    <property type="match status" value="1"/>
</dbReference>
<reference evidence="1" key="1">
    <citation type="submission" date="2020-06" db="EMBL/GenBank/DDBJ databases">
        <title>Characterization of fructooligosaccharide metabolism and fructooligosaccharide-degrading enzymes in human commensal butyrate producers.</title>
        <authorList>
            <person name="Tanno H."/>
            <person name="Fujii T."/>
            <person name="Hirano K."/>
            <person name="Maeno S."/>
            <person name="Tonozuka T."/>
            <person name="Sakamoto M."/>
            <person name="Ohkuma M."/>
            <person name="Tochio T."/>
            <person name="Endo A."/>
        </authorList>
    </citation>
    <scope>NUCLEOTIDE SEQUENCE</scope>
    <source>
        <strain evidence="1">JCM 17466</strain>
    </source>
</reference>
<name>A0A916Q4L6_9FIRM</name>
<dbReference type="InterPro" id="IPR036412">
    <property type="entry name" value="HAD-like_sf"/>
</dbReference>
<dbReference type="Proteomes" id="UP000613208">
    <property type="component" value="Unassembled WGS sequence"/>
</dbReference>
<dbReference type="InterPro" id="IPR023214">
    <property type="entry name" value="HAD_sf"/>
</dbReference>
<comment type="caution">
    <text evidence="1">The sequence shown here is derived from an EMBL/GenBank/DDBJ whole genome shotgun (WGS) entry which is preliminary data.</text>
</comment>
<keyword evidence="2" id="KW-1185">Reference proteome</keyword>
<dbReference type="SFLD" id="SFLDG01140">
    <property type="entry name" value="C2.B:_Phosphomannomutase_and_P"/>
    <property type="match status" value="1"/>
</dbReference>
<dbReference type="PROSITE" id="PS01229">
    <property type="entry name" value="COF_2"/>
    <property type="match status" value="1"/>
</dbReference>
<dbReference type="NCBIfam" id="TIGR00099">
    <property type="entry name" value="Cof-subfamily"/>
    <property type="match status" value="1"/>
</dbReference>
<dbReference type="GO" id="GO:0005829">
    <property type="term" value="C:cytosol"/>
    <property type="evidence" value="ECO:0007669"/>
    <property type="project" value="TreeGrafter"/>
</dbReference>
<dbReference type="CDD" id="cd07516">
    <property type="entry name" value="HAD_Pase"/>
    <property type="match status" value="1"/>
</dbReference>
<dbReference type="EMBL" id="BLYI01000009">
    <property type="protein sequence ID" value="GFO84212.1"/>
    <property type="molecule type" value="Genomic_DNA"/>
</dbReference>
<evidence type="ECO:0000313" key="2">
    <source>
        <dbReference type="Proteomes" id="UP000613208"/>
    </source>
</evidence>
<dbReference type="RefSeq" id="WP_201309944.1">
    <property type="nucleotide sequence ID" value="NZ_BLYI01000009.1"/>
</dbReference>
<gene>
    <name evidence="1" type="ORF">ANBU17_05590</name>
</gene>
<dbReference type="InterPro" id="IPR006379">
    <property type="entry name" value="HAD-SF_hydro_IIB"/>
</dbReference>
<organism evidence="1 2">
    <name type="scientific">Anaerostipes butyraticus</name>
    <dbReference type="NCBI Taxonomy" id="645466"/>
    <lineage>
        <taxon>Bacteria</taxon>
        <taxon>Bacillati</taxon>
        <taxon>Bacillota</taxon>
        <taxon>Clostridia</taxon>
        <taxon>Lachnospirales</taxon>
        <taxon>Lachnospiraceae</taxon>
        <taxon>Anaerostipes</taxon>
    </lineage>
</organism>
<sequence>MLYGKEYKAVFSDIDGTLLNTSHQIPEKTREKIMDMNCHGIPFVLVSARMPKGMRAIRDELGSRNPMICYSGALVVDGDEKPIYSVALKDGEAQEICKAIPEITPDVSVNVYSNDRWMAEDLKEYWVDQEMKITGVRAEEVSFQDEEVMKEVHKILCMGPADSITVLEKKLQERFPDIRIYKSKDTYLEIMSMKASKSDAVHMLEHVFGVTREEIIAFGDGHNDIDMIQYAGLGVAMGNASQEVKKAADYVTDINDREGLRQVLDQAFSL</sequence>
<dbReference type="PANTHER" id="PTHR10000:SF8">
    <property type="entry name" value="HAD SUPERFAMILY HYDROLASE-LIKE, TYPE 3"/>
    <property type="match status" value="1"/>
</dbReference>
<protein>
    <submittedName>
        <fullName evidence="1">Phosphatase</fullName>
    </submittedName>
</protein>